<reference evidence="4" key="1">
    <citation type="submission" date="2023-10" db="EMBL/GenBank/DDBJ databases">
        <title>Genome assemblies of two species of porcelain crab, Petrolisthes cinctipes and Petrolisthes manimaculis (Anomura: Porcellanidae).</title>
        <authorList>
            <person name="Angst P."/>
        </authorList>
    </citation>
    <scope>NUCLEOTIDE SEQUENCE</scope>
    <source>
        <strain evidence="4">PB745_01</strain>
        <tissue evidence="4">Gill</tissue>
    </source>
</reference>
<evidence type="ECO:0000313" key="4">
    <source>
        <dbReference type="EMBL" id="KAK3855941.1"/>
    </source>
</evidence>
<keyword evidence="5" id="KW-1185">Reference proteome</keyword>
<dbReference type="EMBL" id="JAWQEG010006037">
    <property type="protein sequence ID" value="KAK3855941.1"/>
    <property type="molecule type" value="Genomic_DNA"/>
</dbReference>
<dbReference type="GO" id="GO:0005737">
    <property type="term" value="C:cytoplasm"/>
    <property type="evidence" value="ECO:0007669"/>
    <property type="project" value="UniProtKB-ARBA"/>
</dbReference>
<dbReference type="InterPro" id="IPR010400">
    <property type="entry name" value="PITH_dom"/>
</dbReference>
<evidence type="ECO:0000259" key="3">
    <source>
        <dbReference type="PROSITE" id="PS51532"/>
    </source>
</evidence>
<dbReference type="FunFam" id="2.60.120.470:FF:000002">
    <property type="entry name" value="PITH domain-containing protein 1"/>
    <property type="match status" value="1"/>
</dbReference>
<dbReference type="PANTHER" id="PTHR12175">
    <property type="entry name" value="AD039 HT014 THIOREDOXIN FAMILY TRP26"/>
    <property type="match status" value="1"/>
</dbReference>
<dbReference type="Pfam" id="PF06201">
    <property type="entry name" value="PITH"/>
    <property type="match status" value="1"/>
</dbReference>
<dbReference type="GO" id="GO:0045654">
    <property type="term" value="P:positive regulation of megakaryocyte differentiation"/>
    <property type="evidence" value="ECO:0007669"/>
    <property type="project" value="UniProtKB-ARBA"/>
</dbReference>
<comment type="caution">
    <text evidence="4">The sequence shown here is derived from an EMBL/GenBank/DDBJ whole genome shotgun (WGS) entry which is preliminary data.</text>
</comment>
<dbReference type="GO" id="GO:0060255">
    <property type="term" value="P:regulation of macromolecule metabolic process"/>
    <property type="evidence" value="ECO:0007669"/>
    <property type="project" value="UniProtKB-ARBA"/>
</dbReference>
<comment type="similarity">
    <text evidence="1">Belongs to the PITHD1 family.</text>
</comment>
<name>A0AAE1ENQ6_PETCI</name>
<feature type="region of interest" description="Disordered" evidence="2">
    <location>
        <begin position="20"/>
        <end position="41"/>
    </location>
</feature>
<evidence type="ECO:0000256" key="1">
    <source>
        <dbReference type="ARBA" id="ARBA00025788"/>
    </source>
</evidence>
<feature type="compositionally biased region" description="Basic and acidic residues" evidence="2">
    <location>
        <begin position="29"/>
        <end position="41"/>
    </location>
</feature>
<dbReference type="InterPro" id="IPR037047">
    <property type="entry name" value="PITH_dom_sf"/>
</dbReference>
<evidence type="ECO:0000313" key="5">
    <source>
        <dbReference type="Proteomes" id="UP001286313"/>
    </source>
</evidence>
<dbReference type="SUPFAM" id="SSF49785">
    <property type="entry name" value="Galactose-binding domain-like"/>
    <property type="match status" value="1"/>
</dbReference>
<accession>A0AAE1ENQ6</accession>
<dbReference type="Proteomes" id="UP001286313">
    <property type="component" value="Unassembled WGS sequence"/>
</dbReference>
<dbReference type="PANTHER" id="PTHR12175:SF1">
    <property type="entry name" value="PITH DOMAIN-CONTAINING PROTEIN 1"/>
    <property type="match status" value="1"/>
</dbReference>
<dbReference type="InterPro" id="IPR045099">
    <property type="entry name" value="PITH1-like"/>
</dbReference>
<evidence type="ECO:0000256" key="2">
    <source>
        <dbReference type="SAM" id="MobiDB-lite"/>
    </source>
</evidence>
<organism evidence="4 5">
    <name type="scientific">Petrolisthes cinctipes</name>
    <name type="common">Flat porcelain crab</name>
    <dbReference type="NCBI Taxonomy" id="88211"/>
    <lineage>
        <taxon>Eukaryota</taxon>
        <taxon>Metazoa</taxon>
        <taxon>Ecdysozoa</taxon>
        <taxon>Arthropoda</taxon>
        <taxon>Crustacea</taxon>
        <taxon>Multicrustacea</taxon>
        <taxon>Malacostraca</taxon>
        <taxon>Eumalacostraca</taxon>
        <taxon>Eucarida</taxon>
        <taxon>Decapoda</taxon>
        <taxon>Pleocyemata</taxon>
        <taxon>Anomura</taxon>
        <taxon>Galatheoidea</taxon>
        <taxon>Porcellanidae</taxon>
        <taxon>Petrolisthes</taxon>
    </lineage>
</organism>
<proteinExistence type="inferred from homology"/>
<dbReference type="GO" id="GO:0005634">
    <property type="term" value="C:nucleus"/>
    <property type="evidence" value="ECO:0007669"/>
    <property type="project" value="TreeGrafter"/>
</dbReference>
<protein>
    <recommendedName>
        <fullName evidence="3">PITH domain-containing protein</fullName>
    </recommendedName>
</protein>
<dbReference type="InterPro" id="IPR008979">
    <property type="entry name" value="Galactose-bd-like_sf"/>
</dbReference>
<dbReference type="GO" id="GO:0080090">
    <property type="term" value="P:regulation of primary metabolic process"/>
    <property type="evidence" value="ECO:0007669"/>
    <property type="project" value="UniProtKB-ARBA"/>
</dbReference>
<dbReference type="AlphaFoldDB" id="A0AAE1ENQ6"/>
<dbReference type="Gene3D" id="2.60.120.470">
    <property type="entry name" value="PITH domain"/>
    <property type="match status" value="1"/>
</dbReference>
<feature type="domain" description="PITH" evidence="3">
    <location>
        <begin position="41"/>
        <end position="213"/>
    </location>
</feature>
<gene>
    <name evidence="4" type="ORF">Pcinc_037681</name>
</gene>
<sequence length="232" mass="25810">MGNFRQTDLATLIRGGRSDKMSGGCGGGHSHDHCGGEGHEHTPPELGVAYSLYTRIDVNNVECLNESVEGAGKTVFKAWEDRLNRDKFVESDADEELLFNIPFTDNIKLKGIILIGGEDGHHPSKMRLYKNREHMTFDDISLSADQEFELQPDPTGTLEYTTKVVTFSSVTHLSIHFPGNFGEDTTKVLYIGFRGEYTKAHRHGVTICNYESTPQLSDHKDKVMDSAGKTVM</sequence>
<dbReference type="PROSITE" id="PS51532">
    <property type="entry name" value="PITH"/>
    <property type="match status" value="1"/>
</dbReference>